<reference evidence="7" key="1">
    <citation type="submission" date="2022-01" db="EMBL/GenBank/DDBJ databases">
        <authorList>
            <person name="Criscuolo A."/>
        </authorList>
    </citation>
    <scope>NUCLEOTIDE SEQUENCE</scope>
    <source>
        <strain evidence="7">CIP111893</strain>
    </source>
</reference>
<gene>
    <name evidence="7" type="primary">rhaS_2</name>
    <name evidence="7" type="ORF">PAECIP111893_00855</name>
</gene>
<proteinExistence type="predicted"/>
<dbReference type="SUPFAM" id="SSF53807">
    <property type="entry name" value="Helical backbone' metal receptor"/>
    <property type="match status" value="1"/>
</dbReference>
<feature type="coiled-coil region" evidence="4">
    <location>
        <begin position="382"/>
        <end position="409"/>
    </location>
</feature>
<dbReference type="PROSITE" id="PS00041">
    <property type="entry name" value="HTH_ARAC_FAMILY_1"/>
    <property type="match status" value="1"/>
</dbReference>
<feature type="domain" description="Fe/B12 periplasmic-binding" evidence="6">
    <location>
        <begin position="239"/>
        <end position="534"/>
    </location>
</feature>
<keyword evidence="8" id="KW-1185">Reference proteome</keyword>
<dbReference type="InterPro" id="IPR020449">
    <property type="entry name" value="Tscrpt_reg_AraC-type_HTH"/>
</dbReference>
<dbReference type="Gene3D" id="1.10.10.60">
    <property type="entry name" value="Homeodomain-like"/>
    <property type="match status" value="2"/>
</dbReference>
<dbReference type="InterPro" id="IPR002491">
    <property type="entry name" value="ABC_transptr_periplasmic_BD"/>
</dbReference>
<evidence type="ECO:0000256" key="2">
    <source>
        <dbReference type="ARBA" id="ARBA00023125"/>
    </source>
</evidence>
<sequence length="534" mass="60241">MLAIPPSDAQHTVFFYSAIHKYTGMNVIAPFHPETYVWCMMASGSGLIALDHQTFQMASSRLYWLTPSISVSITLHSEDSECYLIFMEPLMLAKQRGKWGIARNLALPSVLQPGEIALQNTGKLLLHAEKLYAEQLHAESLDCHIEESGLHLQHTFQQLHSFIMQDLLEQQSKDPSAKKLFDLSIKYMHTHFDEKITLETLAGLAQLTPTSYSRSFKKEMGISPIEYLTGLRMKHAKESLLKNNSTVTEIAAAVGYSNPFYFSQTFKKATGISPTLYLKRKQLKVATASCFYFTDDLIALGTEPVAAVDCFHYPGIAPADHQRLLTASLNEIRRAQPDLILCDQYHLSFLEQLKGIAPAVVLRLHAEWRDSYSKMAEIVGGEEKAKHALAQLEFNIHDAREQLRHALGKETLTVMRVDHRLVRIQGRGGHPLNKLLYDELGISPGSIVPPDQTSVYYEPEAVPSLETDHLLLQKHHLQAGSEKVFSQLQRAKHWDGMPAIQKDNILLISNWFLMSYSPAGRKRIIENLLHYTSG</sequence>
<keyword evidence="1" id="KW-0805">Transcription regulation</keyword>
<dbReference type="PROSITE" id="PS01124">
    <property type="entry name" value="HTH_ARAC_FAMILY_2"/>
    <property type="match status" value="1"/>
</dbReference>
<evidence type="ECO:0000256" key="1">
    <source>
        <dbReference type="ARBA" id="ARBA00023015"/>
    </source>
</evidence>
<evidence type="ECO:0000256" key="4">
    <source>
        <dbReference type="SAM" id="Coils"/>
    </source>
</evidence>
<evidence type="ECO:0000259" key="6">
    <source>
        <dbReference type="PROSITE" id="PS50983"/>
    </source>
</evidence>
<dbReference type="SUPFAM" id="SSF46689">
    <property type="entry name" value="Homeodomain-like"/>
    <property type="match status" value="2"/>
</dbReference>
<keyword evidence="3" id="KW-0804">Transcription</keyword>
<feature type="domain" description="HTH araC/xylS-type" evidence="5">
    <location>
        <begin position="182"/>
        <end position="280"/>
    </location>
</feature>
<dbReference type="EMBL" id="CAKMMF010000004">
    <property type="protein sequence ID" value="CAH1197631.1"/>
    <property type="molecule type" value="Genomic_DNA"/>
</dbReference>
<evidence type="ECO:0000313" key="7">
    <source>
        <dbReference type="EMBL" id="CAH1197631.1"/>
    </source>
</evidence>
<dbReference type="PANTHER" id="PTHR43280:SF28">
    <property type="entry name" value="HTH-TYPE TRANSCRIPTIONAL ACTIVATOR RHAS"/>
    <property type="match status" value="1"/>
</dbReference>
<evidence type="ECO:0000313" key="8">
    <source>
        <dbReference type="Proteomes" id="UP000838686"/>
    </source>
</evidence>
<keyword evidence="4" id="KW-0175">Coiled coil</keyword>
<evidence type="ECO:0000259" key="5">
    <source>
        <dbReference type="PROSITE" id="PS01124"/>
    </source>
</evidence>
<dbReference type="InterPro" id="IPR009057">
    <property type="entry name" value="Homeodomain-like_sf"/>
</dbReference>
<evidence type="ECO:0000256" key="3">
    <source>
        <dbReference type="ARBA" id="ARBA00023163"/>
    </source>
</evidence>
<comment type="caution">
    <text evidence="7">The sequence shown here is derived from an EMBL/GenBank/DDBJ whole genome shotgun (WGS) entry which is preliminary data.</text>
</comment>
<accession>A0ABN8G339</accession>
<keyword evidence="2" id="KW-0238">DNA-binding</keyword>
<dbReference type="InterPro" id="IPR018060">
    <property type="entry name" value="HTH_AraC"/>
</dbReference>
<organism evidence="7 8">
    <name type="scientific">Paenibacillus plantiphilus</name>
    <dbReference type="NCBI Taxonomy" id="2905650"/>
    <lineage>
        <taxon>Bacteria</taxon>
        <taxon>Bacillati</taxon>
        <taxon>Bacillota</taxon>
        <taxon>Bacilli</taxon>
        <taxon>Bacillales</taxon>
        <taxon>Paenibacillaceae</taxon>
        <taxon>Paenibacillus</taxon>
    </lineage>
</organism>
<name>A0ABN8G339_9BACL</name>
<dbReference type="PROSITE" id="PS50983">
    <property type="entry name" value="FE_B12_PBP"/>
    <property type="match status" value="1"/>
</dbReference>
<dbReference type="InterPro" id="IPR018062">
    <property type="entry name" value="HTH_AraC-typ_CS"/>
</dbReference>
<dbReference type="PANTHER" id="PTHR43280">
    <property type="entry name" value="ARAC-FAMILY TRANSCRIPTIONAL REGULATOR"/>
    <property type="match status" value="1"/>
</dbReference>
<dbReference type="PRINTS" id="PR00032">
    <property type="entry name" value="HTHARAC"/>
</dbReference>
<dbReference type="RefSeq" id="WP_236339179.1">
    <property type="nucleotide sequence ID" value="NZ_CAKMMF010000004.1"/>
</dbReference>
<dbReference type="Gene3D" id="3.40.50.1980">
    <property type="entry name" value="Nitrogenase molybdenum iron protein domain"/>
    <property type="match status" value="2"/>
</dbReference>
<dbReference type="Pfam" id="PF12833">
    <property type="entry name" value="HTH_18"/>
    <property type="match status" value="1"/>
</dbReference>
<protein>
    <submittedName>
        <fullName evidence="7">HTH-type transcriptional activator RhaS</fullName>
    </submittedName>
</protein>
<dbReference type="SMART" id="SM00342">
    <property type="entry name" value="HTH_ARAC"/>
    <property type="match status" value="1"/>
</dbReference>
<dbReference type="Pfam" id="PF01497">
    <property type="entry name" value="Peripla_BP_2"/>
    <property type="match status" value="1"/>
</dbReference>
<dbReference type="Proteomes" id="UP000838686">
    <property type="component" value="Unassembled WGS sequence"/>
</dbReference>